<feature type="domain" description="CBS" evidence="5">
    <location>
        <begin position="280"/>
        <end position="337"/>
    </location>
</feature>
<feature type="region of interest" description="Disordered" evidence="4">
    <location>
        <begin position="544"/>
        <end position="582"/>
    </location>
</feature>
<evidence type="ECO:0000313" key="6">
    <source>
        <dbReference type="EMBL" id="RDL32617.1"/>
    </source>
</evidence>
<proteinExistence type="predicted"/>
<dbReference type="Gene3D" id="3.10.580.10">
    <property type="entry name" value="CBS-domain"/>
    <property type="match status" value="2"/>
</dbReference>
<dbReference type="PROSITE" id="PS51371">
    <property type="entry name" value="CBS"/>
    <property type="match status" value="2"/>
</dbReference>
<dbReference type="Proteomes" id="UP000254866">
    <property type="component" value="Unassembled WGS sequence"/>
</dbReference>
<sequence>MAFMTLNARLQPFQANQWFGMNPNDISRKRGKSQQFSISYLVLMHMHMNILIDIDILIHTHARTLFDRYHPFAHRFMLLFRRDDTSPTRTHTRTATNSPTMSDLSPPPLLDPPARQQTASPKNGNGTPISHRSSFVESLRHSPRSQRHPSFTQAALQDLINHPPNHNTGDPRFVGRDWRRIRVGELVQKHEVRWAELDMDVQQATSLLIQSGPPNVILLREDANQTTACGTFDYSDLNAYLLVVVGLASPEQSQLEDFDSLARRAREGESIPLRDITNLAKKEPLLTLSESDNLSKAMGHFGSGMHRILVCSEGTTEVVGILSQWKLVKFLWDNGSSFPSIDQLYPMILKELNIGAPSTIAINGDKPLTDALQLMSNEGLTSVPVVDIALNVVGNISTADVKLLTSTASLPLLKNSCIHFVSVILSERGIGDGKDSFPVFHVSPYSTLAHTVAKLVATRAHRMWVVESSSPSPSNPATPLAAPSVLQSGSGIGSPISSTPASPLLSGTFAPAVSATALPGARISGRLTGVVSLTDILNLFARQSGLNPMSPNEQRDRRRRSSSSSVRPSMDSARSSSIDIRR</sequence>
<gene>
    <name evidence="6" type="ORF">BP5553_09073</name>
</gene>
<feature type="compositionally biased region" description="Low complexity" evidence="4">
    <location>
        <begin position="562"/>
        <end position="582"/>
    </location>
</feature>
<feature type="compositionally biased region" description="Low complexity" evidence="4">
    <location>
        <begin position="87"/>
        <end position="104"/>
    </location>
</feature>
<evidence type="ECO:0000256" key="1">
    <source>
        <dbReference type="ARBA" id="ARBA00022737"/>
    </source>
</evidence>
<feature type="compositionally biased region" description="Polar residues" evidence="4">
    <location>
        <begin position="115"/>
        <end position="136"/>
    </location>
</feature>
<dbReference type="SUPFAM" id="SSF54631">
    <property type="entry name" value="CBS-domain pair"/>
    <property type="match status" value="2"/>
</dbReference>
<evidence type="ECO:0000256" key="2">
    <source>
        <dbReference type="ARBA" id="ARBA00023122"/>
    </source>
</evidence>
<dbReference type="InterPro" id="IPR046342">
    <property type="entry name" value="CBS_dom_sf"/>
</dbReference>
<dbReference type="PANTHER" id="PTHR13780:SF36">
    <property type="entry name" value="CBS DOMAIN-CONTAINING PROTEIN"/>
    <property type="match status" value="1"/>
</dbReference>
<protein>
    <submittedName>
        <fullName evidence="6">CBS-domain-containing protein</fullName>
    </submittedName>
</protein>
<dbReference type="EMBL" id="NPIC01000010">
    <property type="protein sequence ID" value="RDL32617.1"/>
    <property type="molecule type" value="Genomic_DNA"/>
</dbReference>
<evidence type="ECO:0000256" key="4">
    <source>
        <dbReference type="SAM" id="MobiDB-lite"/>
    </source>
</evidence>
<evidence type="ECO:0000256" key="3">
    <source>
        <dbReference type="PROSITE-ProRule" id="PRU00703"/>
    </source>
</evidence>
<dbReference type="GeneID" id="43601922"/>
<dbReference type="PANTHER" id="PTHR13780">
    <property type="entry name" value="AMP-ACTIVATED PROTEIN KINASE, GAMMA REGULATORY SUBUNIT"/>
    <property type="match status" value="1"/>
</dbReference>
<feature type="region of interest" description="Disordered" evidence="4">
    <location>
        <begin position="86"/>
        <end position="150"/>
    </location>
</feature>
<dbReference type="CDD" id="cd02205">
    <property type="entry name" value="CBS_pair_SF"/>
    <property type="match status" value="1"/>
</dbReference>
<evidence type="ECO:0000313" key="7">
    <source>
        <dbReference type="Proteomes" id="UP000254866"/>
    </source>
</evidence>
<dbReference type="InterPro" id="IPR000644">
    <property type="entry name" value="CBS_dom"/>
</dbReference>
<dbReference type="GO" id="GO:0042149">
    <property type="term" value="P:cellular response to glucose starvation"/>
    <property type="evidence" value="ECO:0007669"/>
    <property type="project" value="TreeGrafter"/>
</dbReference>
<keyword evidence="1" id="KW-0677">Repeat</keyword>
<dbReference type="GO" id="GO:0004865">
    <property type="term" value="F:protein serine/threonine phosphatase inhibitor activity"/>
    <property type="evidence" value="ECO:0007669"/>
    <property type="project" value="TreeGrafter"/>
</dbReference>
<dbReference type="OrthoDB" id="449052at2759"/>
<name>A0A370TDV1_9HELO</name>
<dbReference type="Pfam" id="PF00571">
    <property type="entry name" value="CBS"/>
    <property type="match status" value="2"/>
</dbReference>
<dbReference type="RefSeq" id="XP_031866339.1">
    <property type="nucleotide sequence ID" value="XM_032017696.1"/>
</dbReference>
<reference evidence="6 7" key="1">
    <citation type="journal article" date="2018" name="IMA Fungus">
        <title>IMA Genome-F 9: Draft genome sequence of Annulohypoxylon stygium, Aspergillus mulundensis, Berkeleyomyces basicola (syn. Thielaviopsis basicola), Ceratocystis smalleyi, two Cercospora beticola strains, Coleophoma cylindrospora, Fusarium fracticaudum, Phialophora cf. hyalina, and Morchella septimelata.</title>
        <authorList>
            <person name="Wingfield B.D."/>
            <person name="Bills G.F."/>
            <person name="Dong Y."/>
            <person name="Huang W."/>
            <person name="Nel W.J."/>
            <person name="Swalarsk-Parry B.S."/>
            <person name="Vaghefi N."/>
            <person name="Wilken P.M."/>
            <person name="An Z."/>
            <person name="de Beer Z.W."/>
            <person name="De Vos L."/>
            <person name="Chen L."/>
            <person name="Duong T.A."/>
            <person name="Gao Y."/>
            <person name="Hammerbacher A."/>
            <person name="Kikkert J.R."/>
            <person name="Li Y."/>
            <person name="Li H."/>
            <person name="Li K."/>
            <person name="Li Q."/>
            <person name="Liu X."/>
            <person name="Ma X."/>
            <person name="Naidoo K."/>
            <person name="Pethybridge S.J."/>
            <person name="Sun J."/>
            <person name="Steenkamp E.T."/>
            <person name="van der Nest M.A."/>
            <person name="van Wyk S."/>
            <person name="Wingfield M.J."/>
            <person name="Xiong C."/>
            <person name="Yue Q."/>
            <person name="Zhang X."/>
        </authorList>
    </citation>
    <scope>NUCLEOTIDE SEQUENCE [LARGE SCALE GENOMIC DNA]</scope>
    <source>
        <strain evidence="6 7">BP 5553</strain>
    </source>
</reference>
<comment type="caution">
    <text evidence="6">The sequence shown here is derived from an EMBL/GenBank/DDBJ whole genome shotgun (WGS) entry which is preliminary data.</text>
</comment>
<keyword evidence="2 3" id="KW-0129">CBS domain</keyword>
<dbReference type="SMART" id="SM00116">
    <property type="entry name" value="CBS"/>
    <property type="match status" value="2"/>
</dbReference>
<evidence type="ECO:0000259" key="5">
    <source>
        <dbReference type="PROSITE" id="PS51371"/>
    </source>
</evidence>
<dbReference type="STRING" id="2656787.A0A370TDV1"/>
<organism evidence="6 7">
    <name type="scientific">Venustampulla echinocandica</name>
    <dbReference type="NCBI Taxonomy" id="2656787"/>
    <lineage>
        <taxon>Eukaryota</taxon>
        <taxon>Fungi</taxon>
        <taxon>Dikarya</taxon>
        <taxon>Ascomycota</taxon>
        <taxon>Pezizomycotina</taxon>
        <taxon>Leotiomycetes</taxon>
        <taxon>Helotiales</taxon>
        <taxon>Pleuroascaceae</taxon>
        <taxon>Venustampulla</taxon>
    </lineage>
</organism>
<dbReference type="AlphaFoldDB" id="A0A370TDV1"/>
<keyword evidence="7" id="KW-1185">Reference proteome</keyword>
<accession>A0A370TDV1</accession>
<feature type="domain" description="CBS" evidence="5">
    <location>
        <begin position="355"/>
        <end position="412"/>
    </location>
</feature>
<dbReference type="InterPro" id="IPR050511">
    <property type="entry name" value="AMPK_gamma/SDS23_families"/>
</dbReference>